<accession>A0ABD2QMI6</accession>
<dbReference type="EMBL" id="JBJKFK010000088">
    <property type="protein sequence ID" value="KAL3319946.1"/>
    <property type="molecule type" value="Genomic_DNA"/>
</dbReference>
<dbReference type="AlphaFoldDB" id="A0ABD2QMI6"/>
<name>A0ABD2QMI6_9PLAT</name>
<gene>
    <name evidence="1" type="ORF">Ciccas_001374</name>
</gene>
<organism evidence="1 2">
    <name type="scientific">Cichlidogyrus casuarinus</name>
    <dbReference type="NCBI Taxonomy" id="1844966"/>
    <lineage>
        <taxon>Eukaryota</taxon>
        <taxon>Metazoa</taxon>
        <taxon>Spiralia</taxon>
        <taxon>Lophotrochozoa</taxon>
        <taxon>Platyhelminthes</taxon>
        <taxon>Monogenea</taxon>
        <taxon>Monopisthocotylea</taxon>
        <taxon>Dactylogyridea</taxon>
        <taxon>Ancyrocephalidae</taxon>
        <taxon>Cichlidogyrus</taxon>
    </lineage>
</organism>
<evidence type="ECO:0000313" key="2">
    <source>
        <dbReference type="Proteomes" id="UP001626550"/>
    </source>
</evidence>
<reference evidence="1 2" key="1">
    <citation type="submission" date="2024-11" db="EMBL/GenBank/DDBJ databases">
        <title>Adaptive evolution of stress response genes in parasites aligns with host niche diversity.</title>
        <authorList>
            <person name="Hahn C."/>
            <person name="Resl P."/>
        </authorList>
    </citation>
    <scope>NUCLEOTIDE SEQUENCE [LARGE SCALE GENOMIC DNA]</scope>
    <source>
        <strain evidence="1">EGGRZ-B1_66</strain>
        <tissue evidence="1">Body</tissue>
    </source>
</reference>
<evidence type="ECO:0000313" key="1">
    <source>
        <dbReference type="EMBL" id="KAL3319946.1"/>
    </source>
</evidence>
<proteinExistence type="predicted"/>
<protein>
    <submittedName>
        <fullName evidence="1">Uncharacterized protein</fullName>
    </submittedName>
</protein>
<dbReference type="Proteomes" id="UP001626550">
    <property type="component" value="Unassembled WGS sequence"/>
</dbReference>
<sequence length="147" mass="17358">MVADMFSFKYAKRLWPRDFIQEVVAVLNNEFLLAPRLKDNQRYLENIKCNYYYSWTPFLSKGSESENSPKTDEVPQLMERRSDRVLVSAEDAEDVIMKAHISFNHVQTPLLHHNLCKNYANITQRMIAQAVERNCEACLRIWESKKK</sequence>
<comment type="caution">
    <text evidence="1">The sequence shown here is derived from an EMBL/GenBank/DDBJ whole genome shotgun (WGS) entry which is preliminary data.</text>
</comment>
<keyword evidence="2" id="KW-1185">Reference proteome</keyword>